<keyword evidence="3" id="KW-0862">Zinc</keyword>
<feature type="compositionally biased region" description="Low complexity" evidence="4">
    <location>
        <begin position="190"/>
        <end position="205"/>
    </location>
</feature>
<evidence type="ECO:0000256" key="1">
    <source>
        <dbReference type="ARBA" id="ARBA00022723"/>
    </source>
</evidence>
<keyword evidence="7" id="KW-1185">Reference proteome</keyword>
<feature type="compositionally biased region" description="Basic and acidic residues" evidence="4">
    <location>
        <begin position="463"/>
        <end position="474"/>
    </location>
</feature>
<dbReference type="Pfam" id="PF01363">
    <property type="entry name" value="FYVE"/>
    <property type="match status" value="1"/>
</dbReference>
<dbReference type="OrthoDB" id="660555at2759"/>
<feature type="compositionally biased region" description="Low complexity" evidence="4">
    <location>
        <begin position="271"/>
        <end position="286"/>
    </location>
</feature>
<dbReference type="EMBL" id="SOZI01000018">
    <property type="protein sequence ID" value="TNY22894.1"/>
    <property type="molecule type" value="Genomic_DNA"/>
</dbReference>
<feature type="region of interest" description="Disordered" evidence="4">
    <location>
        <begin position="190"/>
        <end position="213"/>
    </location>
</feature>
<reference evidence="6 7" key="1">
    <citation type="submission" date="2019-03" db="EMBL/GenBank/DDBJ databases">
        <title>Rhodosporidium diobovatum UCD-FST 08-225 genome sequencing, assembly, and annotation.</title>
        <authorList>
            <person name="Fakankun I.U."/>
            <person name="Fristensky B."/>
            <person name="Levin D.B."/>
        </authorList>
    </citation>
    <scope>NUCLEOTIDE SEQUENCE [LARGE SCALE GENOMIC DNA]</scope>
    <source>
        <strain evidence="6 7">UCD-FST 08-225</strain>
    </source>
</reference>
<dbReference type="AlphaFoldDB" id="A0A5C5G3L0"/>
<feature type="region of interest" description="Disordered" evidence="4">
    <location>
        <begin position="1"/>
        <end position="61"/>
    </location>
</feature>
<evidence type="ECO:0000313" key="6">
    <source>
        <dbReference type="EMBL" id="TNY22894.1"/>
    </source>
</evidence>
<name>A0A5C5G3L0_9BASI</name>
<evidence type="ECO:0000313" key="7">
    <source>
        <dbReference type="Proteomes" id="UP000311382"/>
    </source>
</evidence>
<evidence type="ECO:0000259" key="5">
    <source>
        <dbReference type="SMART" id="SM00064"/>
    </source>
</evidence>
<dbReference type="Gene3D" id="3.30.40.10">
    <property type="entry name" value="Zinc/RING finger domain, C3HC4 (zinc finger)"/>
    <property type="match status" value="1"/>
</dbReference>
<dbReference type="Proteomes" id="UP000311382">
    <property type="component" value="Unassembled WGS sequence"/>
</dbReference>
<sequence>MASPAPRTHSAPHHQTAVTLHFKERGSRQPLYRPAALRRNGSSTREFYAHPSPPLSPSVAASEHKSSWLSSLVSPSESPKPQLDVSCVRGRMLARSQWKRDDEAEQCADPDCSQRFDLLNRRHHCRTCGDIFCAAHSSRSTFLWPSGGEDAAPAWTPRGTPRATPRSSAVDLPSLAYSVSPSASAISCASSTNSSSSTASSSTPTSSPPNPALMPVSARVCDRCYFSVPDPSNAGAPLLTPPVPGGGAAMNAWTFADSFSRPMTLRHPHSRASSASRPSSPAHSPPGSGGGALARSKSRSRQGSATSGGSSSTAPSSSEYSTPSTSVERLPYGTSAGSSTSSAGTSPEELCIATAALNRRRKASLSRAASASRVAALAHGNDSGNGASAAPGLRASSVPPRRTGSGGTYRSKAVQEEDCDDESDASTEVEDDAPRANDFAVGPPVAAAHGEASDDDDDDDERHDETVRERRRLQQEFGSVGMTWSTF</sequence>
<gene>
    <name evidence="6" type="ORF">DMC30DRAFT_390846</name>
</gene>
<dbReference type="SUPFAM" id="SSF57903">
    <property type="entry name" value="FYVE/PHD zinc finger"/>
    <property type="match status" value="1"/>
</dbReference>
<feature type="region of interest" description="Disordered" evidence="4">
    <location>
        <begin position="379"/>
        <end position="487"/>
    </location>
</feature>
<feature type="compositionally biased region" description="Acidic residues" evidence="4">
    <location>
        <begin position="453"/>
        <end position="462"/>
    </location>
</feature>
<organism evidence="6 7">
    <name type="scientific">Rhodotorula diobovata</name>
    <dbReference type="NCBI Taxonomy" id="5288"/>
    <lineage>
        <taxon>Eukaryota</taxon>
        <taxon>Fungi</taxon>
        <taxon>Dikarya</taxon>
        <taxon>Basidiomycota</taxon>
        <taxon>Pucciniomycotina</taxon>
        <taxon>Microbotryomycetes</taxon>
        <taxon>Sporidiobolales</taxon>
        <taxon>Sporidiobolaceae</taxon>
        <taxon>Rhodotorula</taxon>
    </lineage>
</organism>
<evidence type="ECO:0000256" key="2">
    <source>
        <dbReference type="ARBA" id="ARBA00022771"/>
    </source>
</evidence>
<keyword evidence="2" id="KW-0863">Zinc-finger</keyword>
<feature type="compositionally biased region" description="Low complexity" evidence="4">
    <location>
        <begin position="301"/>
        <end position="326"/>
    </location>
</feature>
<dbReference type="InterPro" id="IPR011011">
    <property type="entry name" value="Znf_FYVE_PHD"/>
</dbReference>
<proteinExistence type="predicted"/>
<evidence type="ECO:0000256" key="4">
    <source>
        <dbReference type="SAM" id="MobiDB-lite"/>
    </source>
</evidence>
<comment type="caution">
    <text evidence="6">The sequence shown here is derived from an EMBL/GenBank/DDBJ whole genome shotgun (WGS) entry which is preliminary data.</text>
</comment>
<dbReference type="GO" id="GO:0008270">
    <property type="term" value="F:zinc ion binding"/>
    <property type="evidence" value="ECO:0007669"/>
    <property type="project" value="UniProtKB-KW"/>
</dbReference>
<feature type="compositionally biased region" description="Low complexity" evidence="4">
    <location>
        <begin position="333"/>
        <end position="346"/>
    </location>
</feature>
<dbReference type="STRING" id="5288.A0A5C5G3L0"/>
<evidence type="ECO:0000256" key="3">
    <source>
        <dbReference type="ARBA" id="ARBA00022833"/>
    </source>
</evidence>
<feature type="region of interest" description="Disordered" evidence="4">
    <location>
        <begin position="264"/>
        <end position="346"/>
    </location>
</feature>
<dbReference type="PANTHER" id="PTHR23164:SF30">
    <property type="entry name" value="EARLY ENDOSOME ANTIGEN 1"/>
    <property type="match status" value="1"/>
</dbReference>
<feature type="compositionally biased region" description="Acidic residues" evidence="4">
    <location>
        <begin position="416"/>
        <end position="431"/>
    </location>
</feature>
<feature type="domain" description="FYVE zinc finger" evidence="5">
    <location>
        <begin position="93"/>
        <end position="230"/>
    </location>
</feature>
<dbReference type="SMART" id="SM00064">
    <property type="entry name" value="FYVE"/>
    <property type="match status" value="1"/>
</dbReference>
<dbReference type="InterPro" id="IPR013083">
    <property type="entry name" value="Znf_RING/FYVE/PHD"/>
</dbReference>
<protein>
    <submittedName>
        <fullName evidence="6">FYVE zinc finger-domain-containing protein</fullName>
    </submittedName>
</protein>
<accession>A0A5C5G3L0</accession>
<dbReference type="PANTHER" id="PTHR23164">
    <property type="entry name" value="EARLY ENDOSOME ANTIGEN 1"/>
    <property type="match status" value="1"/>
</dbReference>
<keyword evidence="1" id="KW-0479">Metal-binding</keyword>
<dbReference type="InterPro" id="IPR000306">
    <property type="entry name" value="Znf_FYVE"/>
</dbReference>